<dbReference type="SMART" id="SM00020">
    <property type="entry name" value="Tryp_SPc"/>
    <property type="match status" value="1"/>
</dbReference>
<evidence type="ECO:0000313" key="5">
    <source>
        <dbReference type="EMBL" id="KAH0807981.1"/>
    </source>
</evidence>
<keyword evidence="1" id="KW-1015">Disulfide bond</keyword>
<feature type="compositionally biased region" description="Polar residues" evidence="3">
    <location>
        <begin position="323"/>
        <end position="352"/>
    </location>
</feature>
<dbReference type="InterPro" id="IPR001254">
    <property type="entry name" value="Trypsin_dom"/>
</dbReference>
<name>A0A8J6H4W1_TENMO</name>
<feature type="compositionally biased region" description="Polar residues" evidence="3">
    <location>
        <begin position="362"/>
        <end position="385"/>
    </location>
</feature>
<protein>
    <recommendedName>
        <fullName evidence="4">Peptidase S1 domain-containing protein</fullName>
    </recommendedName>
</protein>
<evidence type="ECO:0000256" key="1">
    <source>
        <dbReference type="ARBA" id="ARBA00023157"/>
    </source>
</evidence>
<dbReference type="InterPro" id="IPR040973">
    <property type="entry name" value="CLIP_SPH_Scar"/>
</dbReference>
<dbReference type="Pfam" id="PF00089">
    <property type="entry name" value="Trypsin"/>
    <property type="match status" value="1"/>
</dbReference>
<dbReference type="PROSITE" id="PS50240">
    <property type="entry name" value="TRYPSIN_DOM"/>
    <property type="match status" value="1"/>
</dbReference>
<accession>A0A8J6H4W1</accession>
<feature type="region of interest" description="Disordered" evidence="3">
    <location>
        <begin position="1"/>
        <end position="442"/>
    </location>
</feature>
<dbReference type="SUPFAM" id="SSF50494">
    <property type="entry name" value="Trypsin-like serine proteases"/>
    <property type="match status" value="1"/>
</dbReference>
<evidence type="ECO:0000256" key="3">
    <source>
        <dbReference type="SAM" id="MobiDB-lite"/>
    </source>
</evidence>
<dbReference type="Pfam" id="PF18399">
    <property type="entry name" value="CLIP_SPH_Scar"/>
    <property type="match status" value="1"/>
</dbReference>
<comment type="similarity">
    <text evidence="2">Belongs to the peptidase S1 family. CLIP subfamily.</text>
</comment>
<evidence type="ECO:0000313" key="7">
    <source>
        <dbReference type="Proteomes" id="UP000719412"/>
    </source>
</evidence>
<proteinExistence type="inferred from homology"/>
<keyword evidence="7" id="KW-1185">Reference proteome</keyword>
<dbReference type="InterPro" id="IPR018114">
    <property type="entry name" value="TRYPSIN_HIS"/>
</dbReference>
<dbReference type="Proteomes" id="UP000719412">
    <property type="component" value="Unassembled WGS sequence"/>
</dbReference>
<feature type="compositionally biased region" description="Polar residues" evidence="3">
    <location>
        <begin position="15"/>
        <end position="157"/>
    </location>
</feature>
<gene>
    <name evidence="6" type="ORF">GEV33_014796</name>
    <name evidence="5" type="ORF">GEV33_014804</name>
</gene>
<feature type="region of interest" description="Disordered" evidence="3">
    <location>
        <begin position="528"/>
        <end position="600"/>
    </location>
</feature>
<dbReference type="FunFam" id="2.40.10.10:FF:000413">
    <property type="entry name" value="Serine protease H164"/>
    <property type="match status" value="1"/>
</dbReference>
<feature type="compositionally biased region" description="Polar residues" evidence="3">
    <location>
        <begin position="567"/>
        <end position="584"/>
    </location>
</feature>
<reference evidence="6" key="2">
    <citation type="submission" date="2021-08" db="EMBL/GenBank/DDBJ databases">
        <authorList>
            <person name="Eriksson T."/>
        </authorList>
    </citation>
    <scope>NUCLEOTIDE SEQUENCE</scope>
    <source>
        <strain evidence="6">Stoneville</strain>
        <tissue evidence="6">Whole head</tissue>
    </source>
</reference>
<dbReference type="AlphaFoldDB" id="A0A8J6H4W1"/>
<dbReference type="EMBL" id="JABDTM020029442">
    <property type="protein sequence ID" value="KAH0808001.1"/>
    <property type="molecule type" value="Genomic_DNA"/>
</dbReference>
<dbReference type="GO" id="GO:0006508">
    <property type="term" value="P:proteolysis"/>
    <property type="evidence" value="ECO:0007669"/>
    <property type="project" value="InterPro"/>
</dbReference>
<dbReference type="InterPro" id="IPR051487">
    <property type="entry name" value="Ser/Thr_Proteases_Immune/Dev"/>
</dbReference>
<dbReference type="InterPro" id="IPR009003">
    <property type="entry name" value="Peptidase_S1_PA"/>
</dbReference>
<feature type="compositionally biased region" description="Basic and acidic residues" evidence="3">
    <location>
        <begin position="555"/>
        <end position="564"/>
    </location>
</feature>
<feature type="compositionally biased region" description="Pro residues" evidence="3">
    <location>
        <begin position="232"/>
        <end position="303"/>
    </location>
</feature>
<sequence length="843" mass="92914">MYRPKNHISPVPYQPSVTPQKPYQPGVTPQQPYRPSVTPQKPYQPSVTPQQPYQPSVTPQRPYQPSVTPQKPYQPSVTPQKPYQPSVTTQRPYQPSVTTQRPYQPSITPQQPYQPSITPQKPYQPSVTPQRPYQPSVTPQKPYQPSVTPQQPYQPSVTPQRPYQPQQTTPRPYQPSQTPYQPQQPYQPSTSRPTTSREYLPPRPSSPFAPQPSSPRPNPFIPQQTTQRPTYQPQPRPTPSPQYPSPSFPQTPKPQYPSPSVPQPRPTPAPYRPSGPTSPPFRPTPSIPQFPSPSSPQPRPTPGPVTGGYSYPSPSSPRPTPFIPQSTPSRPGSSVTNQYRPSTNYVQPSTPSRPAPTLRPYQPSTQKPYQPSTQRPFVPQQTTGAPNPAGGYEYPKPTPTFGYPSTPSRPPFGTDGSSINSQYVPPPKKPGDNTGEAANNNGAFVRPTTQRTQFTGELNTAPPPGCAAALKCVQEIYCTAEGVISPVPVVLSKEQELSRVPTTVCQDTESGIIGKCCRDPNYQDPWPSANLVNGVDDGRYAEDDSLGQYQPDLQRNVRSDKGGPRQDFSSNRNTNLQPVSQPSCGQRHRDTSPPGPGPLDVNFAEIPWQAMVLRDTNRSLLCGGVIVRRDAVLTAAHCVEGLETGDILIKGGEWKLGIDEEPLPFQIVNVAVVVRHPQYQKGSLVNDLALLILEEKLRPSKNVGTLCLPTPNQIPTENCIATGWGKRILQLHAKGAIMHSIDVKIMDNQQCQETLTSKFQHASSNYSPNTLCGYSDVDQCKVDYGSALACSDGNRYILSGIYAWDTGCKQEGQIGGYIAPDVDWIESTLAKPLRELKQLEQRN</sequence>
<dbReference type="PANTHER" id="PTHR24256">
    <property type="entry name" value="TRYPTASE-RELATED"/>
    <property type="match status" value="1"/>
</dbReference>
<feature type="compositionally biased region" description="Pro residues" evidence="3">
    <location>
        <begin position="201"/>
        <end position="220"/>
    </location>
</feature>
<dbReference type="PROSITE" id="PS00134">
    <property type="entry name" value="TRYPSIN_HIS"/>
    <property type="match status" value="1"/>
</dbReference>
<feature type="domain" description="Peptidase S1" evidence="4">
    <location>
        <begin position="597"/>
        <end position="830"/>
    </location>
</feature>
<organism evidence="6 7">
    <name type="scientific">Tenebrio molitor</name>
    <name type="common">Yellow mealworm beetle</name>
    <dbReference type="NCBI Taxonomy" id="7067"/>
    <lineage>
        <taxon>Eukaryota</taxon>
        <taxon>Metazoa</taxon>
        <taxon>Ecdysozoa</taxon>
        <taxon>Arthropoda</taxon>
        <taxon>Hexapoda</taxon>
        <taxon>Insecta</taxon>
        <taxon>Pterygota</taxon>
        <taxon>Neoptera</taxon>
        <taxon>Endopterygota</taxon>
        <taxon>Coleoptera</taxon>
        <taxon>Polyphaga</taxon>
        <taxon>Cucujiformia</taxon>
        <taxon>Tenebrionidae</taxon>
        <taxon>Tenebrio</taxon>
    </lineage>
</organism>
<dbReference type="EMBL" id="JABDTM020029444">
    <property type="protein sequence ID" value="KAH0807981.1"/>
    <property type="molecule type" value="Genomic_DNA"/>
</dbReference>
<feature type="compositionally biased region" description="Low complexity" evidence="3">
    <location>
        <begin position="221"/>
        <end position="231"/>
    </location>
</feature>
<dbReference type="CDD" id="cd00190">
    <property type="entry name" value="Tryp_SPc"/>
    <property type="match status" value="1"/>
</dbReference>
<dbReference type="GO" id="GO:0004252">
    <property type="term" value="F:serine-type endopeptidase activity"/>
    <property type="evidence" value="ECO:0007669"/>
    <property type="project" value="InterPro"/>
</dbReference>
<reference evidence="6" key="1">
    <citation type="journal article" date="2020" name="J Insects Food Feed">
        <title>The yellow mealworm (Tenebrio molitor) genome: a resource for the emerging insects as food and feed industry.</title>
        <authorList>
            <person name="Eriksson T."/>
            <person name="Andere A."/>
            <person name="Kelstrup H."/>
            <person name="Emery V."/>
            <person name="Picard C."/>
        </authorList>
    </citation>
    <scope>NUCLEOTIDE SEQUENCE</scope>
    <source>
        <strain evidence="6">Stoneville</strain>
        <tissue evidence="6">Whole head</tissue>
    </source>
</reference>
<comment type="caution">
    <text evidence="6">The sequence shown here is derived from an EMBL/GenBank/DDBJ whole genome shotgun (WGS) entry which is preliminary data.</text>
</comment>
<dbReference type="PRINTS" id="PR01217">
    <property type="entry name" value="PRICHEXTENSN"/>
</dbReference>
<dbReference type="Gene3D" id="2.40.10.10">
    <property type="entry name" value="Trypsin-like serine proteases"/>
    <property type="match status" value="1"/>
</dbReference>
<dbReference type="InterPro" id="IPR043504">
    <property type="entry name" value="Peptidase_S1_PA_chymotrypsin"/>
</dbReference>
<feature type="compositionally biased region" description="Low complexity" evidence="3">
    <location>
        <begin position="158"/>
        <end position="197"/>
    </location>
</feature>
<evidence type="ECO:0000313" key="6">
    <source>
        <dbReference type="EMBL" id="KAH0808001.1"/>
    </source>
</evidence>
<evidence type="ECO:0000259" key="4">
    <source>
        <dbReference type="PROSITE" id="PS50240"/>
    </source>
</evidence>
<evidence type="ECO:0000256" key="2">
    <source>
        <dbReference type="ARBA" id="ARBA00024195"/>
    </source>
</evidence>